<dbReference type="AlphaFoldDB" id="A0A7N2KZR7"/>
<feature type="region of interest" description="Disordered" evidence="1">
    <location>
        <begin position="39"/>
        <end position="87"/>
    </location>
</feature>
<evidence type="ECO:0000256" key="1">
    <source>
        <dbReference type="SAM" id="MobiDB-lite"/>
    </source>
</evidence>
<keyword evidence="3" id="KW-1185">Reference proteome</keyword>
<accession>A0A7N2KZR7</accession>
<evidence type="ECO:0000313" key="2">
    <source>
        <dbReference type="EnsemblPlants" id="QL02p073580:mrna"/>
    </source>
</evidence>
<dbReference type="EnsemblPlants" id="QL02p073580:mrna">
    <property type="protein sequence ID" value="QL02p073580:mrna"/>
    <property type="gene ID" value="QL02p073580"/>
</dbReference>
<feature type="compositionally biased region" description="Low complexity" evidence="1">
    <location>
        <begin position="46"/>
        <end position="67"/>
    </location>
</feature>
<dbReference type="Proteomes" id="UP000594261">
    <property type="component" value="Chromosome 2"/>
</dbReference>
<proteinExistence type="predicted"/>
<sequence length="265" mass="29131">MKARNPQGSSRFSAETQRCQFCTASQPCINVSQGSILHQPSQKLGPSQPNLSSLQPNLSSSQQPMPLGSLKQSSLVSKVEPSTMHQDRSLKMSNDNVLVSHILGTHNPHGQEVYAKPLLGLVAKILSLGPHCDLSPDTPIITDAPLLEKLQTAKKDATLLETLLYTIDQTTNKDVPLLEKLEIAKKDAALLETQLSTINQITNKEAALLETLLYTIDQTANKDVALLERLLNTIDQTAKKDAPLLKTLLYMIDQISNEVTTNHYY</sequence>
<reference evidence="2" key="2">
    <citation type="submission" date="2021-01" db="UniProtKB">
        <authorList>
            <consortium name="EnsemblPlants"/>
        </authorList>
    </citation>
    <scope>IDENTIFICATION</scope>
</reference>
<reference evidence="3" key="1">
    <citation type="journal article" date="2016" name="G3 (Bethesda)">
        <title>First Draft Assembly and Annotation of the Genome of a California Endemic Oak Quercus lobata Nee (Fagaceae).</title>
        <authorList>
            <person name="Sork V.L."/>
            <person name="Fitz-Gibbon S.T."/>
            <person name="Puiu D."/>
            <person name="Crepeau M."/>
            <person name="Gugger P.F."/>
            <person name="Sherman R."/>
            <person name="Stevens K."/>
            <person name="Langley C.H."/>
            <person name="Pellegrini M."/>
            <person name="Salzberg S.L."/>
        </authorList>
    </citation>
    <scope>NUCLEOTIDE SEQUENCE [LARGE SCALE GENOMIC DNA]</scope>
    <source>
        <strain evidence="3">cv. SW786</strain>
    </source>
</reference>
<evidence type="ECO:0000313" key="3">
    <source>
        <dbReference type="Proteomes" id="UP000594261"/>
    </source>
</evidence>
<protein>
    <submittedName>
        <fullName evidence="2">Uncharacterized protein</fullName>
    </submittedName>
</protein>
<name>A0A7N2KZR7_QUELO</name>
<dbReference type="InParanoid" id="A0A7N2KZR7"/>
<organism evidence="2 3">
    <name type="scientific">Quercus lobata</name>
    <name type="common">Valley oak</name>
    <dbReference type="NCBI Taxonomy" id="97700"/>
    <lineage>
        <taxon>Eukaryota</taxon>
        <taxon>Viridiplantae</taxon>
        <taxon>Streptophyta</taxon>
        <taxon>Embryophyta</taxon>
        <taxon>Tracheophyta</taxon>
        <taxon>Spermatophyta</taxon>
        <taxon>Magnoliopsida</taxon>
        <taxon>eudicotyledons</taxon>
        <taxon>Gunneridae</taxon>
        <taxon>Pentapetalae</taxon>
        <taxon>rosids</taxon>
        <taxon>fabids</taxon>
        <taxon>Fagales</taxon>
        <taxon>Fagaceae</taxon>
        <taxon>Quercus</taxon>
    </lineage>
</organism>
<dbReference type="Gramene" id="QL02p073580:mrna">
    <property type="protein sequence ID" value="QL02p073580:mrna"/>
    <property type="gene ID" value="QL02p073580"/>
</dbReference>